<feature type="domain" description="DUF6810" evidence="1">
    <location>
        <begin position="63"/>
        <end position="124"/>
    </location>
</feature>
<dbReference type="Proteomes" id="UP001219901">
    <property type="component" value="Chromosome"/>
</dbReference>
<proteinExistence type="predicted"/>
<evidence type="ECO:0000313" key="2">
    <source>
        <dbReference type="EMBL" id="WFG38927.1"/>
    </source>
</evidence>
<sequence length="170" mass="18571">MSIHLYCRTMNIRKFLWMFVFVLALVALSACGAYDAGDSVMADVPAEEEGEAVLILQPDAVFTVDDVEAAGWKNSRELSPETLPGATSVWYGFYRQRDVEVRVYESQASAISDGQEIADVATGRRKPTPFASGGISSTRTSYSAYGIVGNLILLCEIKIEDCQGLLESIE</sequence>
<reference evidence="3" key="2">
    <citation type="submission" date="2023-06" db="EMBL/GenBank/DDBJ databases">
        <title>Pangenomics reveal diversification of enzyme families and niche specialization in globally abundant SAR202 bacteria.</title>
        <authorList>
            <person name="Saw J.H.W."/>
        </authorList>
    </citation>
    <scope>NUCLEOTIDE SEQUENCE [LARGE SCALE GENOMIC DNA]</scope>
    <source>
        <strain evidence="3">JH1073</strain>
    </source>
</reference>
<dbReference type="RefSeq" id="WP_342835825.1">
    <property type="nucleotide sequence ID" value="NZ_CP046146.1"/>
</dbReference>
<name>A0AAJ5ZHD3_9CHLR</name>
<dbReference type="AlphaFoldDB" id="A0AAJ5ZHD3"/>
<dbReference type="EMBL" id="CP046147">
    <property type="protein sequence ID" value="WFG38927.1"/>
    <property type="molecule type" value="Genomic_DNA"/>
</dbReference>
<evidence type="ECO:0000313" key="3">
    <source>
        <dbReference type="Proteomes" id="UP001219901"/>
    </source>
</evidence>
<organism evidence="2 3">
    <name type="scientific">Candidatus Lucifugimonas marina</name>
    <dbReference type="NCBI Taxonomy" id="3038979"/>
    <lineage>
        <taxon>Bacteria</taxon>
        <taxon>Bacillati</taxon>
        <taxon>Chloroflexota</taxon>
        <taxon>Dehalococcoidia</taxon>
        <taxon>SAR202 cluster</taxon>
        <taxon>Candidatus Lucifugimonadales</taxon>
        <taxon>Candidatus Lucifugimonadaceae</taxon>
        <taxon>Candidatus Lucifugimonas</taxon>
    </lineage>
</organism>
<reference evidence="2 3" key="1">
    <citation type="submission" date="2019-11" db="EMBL/GenBank/DDBJ databases">
        <authorList>
            <person name="Cho J.-C."/>
        </authorList>
    </citation>
    <scope>NUCLEOTIDE SEQUENCE [LARGE SCALE GENOMIC DNA]</scope>
    <source>
        <strain evidence="2 3">JH1073</strain>
    </source>
</reference>
<dbReference type="Pfam" id="PF20650">
    <property type="entry name" value="DUF6810"/>
    <property type="match status" value="1"/>
</dbReference>
<protein>
    <recommendedName>
        <fullName evidence="1">DUF6810 domain-containing protein</fullName>
    </recommendedName>
</protein>
<accession>A0AAJ5ZHD3</accession>
<dbReference type="InterPro" id="IPR049216">
    <property type="entry name" value="DUF6810"/>
</dbReference>
<gene>
    <name evidence="2" type="ORF">GKO48_04620</name>
</gene>
<evidence type="ECO:0000259" key="1">
    <source>
        <dbReference type="Pfam" id="PF20650"/>
    </source>
</evidence>
<keyword evidence="3" id="KW-1185">Reference proteome</keyword>